<name>A0A0A5G563_9BACI</name>
<comment type="caution">
    <text evidence="1">The sequence shown here is derived from an EMBL/GenBank/DDBJ whole genome shotgun (WGS) entry which is preliminary data.</text>
</comment>
<organism evidence="1 2">
    <name type="scientific">Pontibacillus marinus BH030004 = DSM 16465</name>
    <dbReference type="NCBI Taxonomy" id="1385511"/>
    <lineage>
        <taxon>Bacteria</taxon>
        <taxon>Bacillati</taxon>
        <taxon>Bacillota</taxon>
        <taxon>Bacilli</taxon>
        <taxon>Bacillales</taxon>
        <taxon>Bacillaceae</taxon>
        <taxon>Pontibacillus</taxon>
    </lineage>
</organism>
<evidence type="ECO:0000313" key="1">
    <source>
        <dbReference type="EMBL" id="KGX86293.1"/>
    </source>
</evidence>
<proteinExistence type="predicted"/>
<evidence type="ECO:0000313" key="2">
    <source>
        <dbReference type="Proteomes" id="UP000030403"/>
    </source>
</evidence>
<dbReference type="AlphaFoldDB" id="A0A0A5G563"/>
<dbReference type="Proteomes" id="UP000030403">
    <property type="component" value="Unassembled WGS sequence"/>
</dbReference>
<gene>
    <name evidence="1" type="ORF">N783_12325</name>
</gene>
<protein>
    <submittedName>
        <fullName evidence="1">Uncharacterized protein</fullName>
    </submittedName>
</protein>
<accession>A0A0A5G563</accession>
<reference evidence="1 2" key="1">
    <citation type="submission" date="2013-08" db="EMBL/GenBank/DDBJ databases">
        <authorList>
            <person name="Huang J."/>
            <person name="Wang G."/>
        </authorList>
    </citation>
    <scope>NUCLEOTIDE SEQUENCE [LARGE SCALE GENOMIC DNA]</scope>
    <source>
        <strain evidence="1 2">BH030004</strain>
    </source>
</reference>
<sequence>MFNSMPIGGPGETPGPTVTVWMGEDVERFKRCIYHL</sequence>
<dbReference type="EMBL" id="AVPF01000032">
    <property type="protein sequence ID" value="KGX86293.1"/>
    <property type="molecule type" value="Genomic_DNA"/>
</dbReference>
<keyword evidence="2" id="KW-1185">Reference proteome</keyword>